<evidence type="ECO:0000313" key="3">
    <source>
        <dbReference type="Proteomes" id="UP000056905"/>
    </source>
</evidence>
<dbReference type="Pfam" id="PF20057">
    <property type="entry name" value="DUF6456"/>
    <property type="match status" value="1"/>
</dbReference>
<evidence type="ECO:0000259" key="1">
    <source>
        <dbReference type="Pfam" id="PF20057"/>
    </source>
</evidence>
<reference evidence="2 3" key="1">
    <citation type="submission" date="2015-10" db="EMBL/GenBank/DDBJ databases">
        <title>Conservation of the essential genome among Caulobacter and Brevundimonas species.</title>
        <authorList>
            <person name="Scott D."/>
            <person name="Ely B."/>
        </authorList>
    </citation>
    <scope>NUCLEOTIDE SEQUENCE [LARGE SCALE GENOMIC DNA]</scope>
    <source>
        <strain evidence="2 3">CB4</strain>
    </source>
</reference>
<evidence type="ECO:0000313" key="2">
    <source>
        <dbReference type="EMBL" id="ALL14057.1"/>
    </source>
</evidence>
<feature type="domain" description="DUF6456" evidence="1">
    <location>
        <begin position="109"/>
        <end position="241"/>
    </location>
</feature>
<dbReference type="Proteomes" id="UP000056905">
    <property type="component" value="Chromosome"/>
</dbReference>
<sequence>MSGAPDLATEHLAHRAARLLARPGAVIEAAPLGYAVRLGPNRRRRPMLVIDEPAFEVLVRLASLKPRAQGGWTLVFAPLGRPAPPPGRPGIIEGEKLLEEPGVGRAAFRANLGESPLAWLARRRDGQGRPWLAPVEAAAGERLREDFHRAGTVGRLTMSWDATPRSAGRGPGLEPAERARAAKDRIAAALEAAGPGLREILEHVCLAGTALEAAERALGLPRRAGKTVLKLALQRLVSHYRMA</sequence>
<dbReference type="STRING" id="69395.AQ619_12280"/>
<name>A0A0P0P1P8_9CAUL</name>
<keyword evidence="3" id="KW-1185">Reference proteome</keyword>
<dbReference type="AlphaFoldDB" id="A0A0P0P1P8"/>
<dbReference type="InterPro" id="IPR045599">
    <property type="entry name" value="DUF6456"/>
</dbReference>
<dbReference type="EMBL" id="CP013002">
    <property type="protein sequence ID" value="ALL14057.1"/>
    <property type="molecule type" value="Genomic_DNA"/>
</dbReference>
<organism evidence="2 3">
    <name type="scientific">Caulobacter henricii</name>
    <dbReference type="NCBI Taxonomy" id="69395"/>
    <lineage>
        <taxon>Bacteria</taxon>
        <taxon>Pseudomonadati</taxon>
        <taxon>Pseudomonadota</taxon>
        <taxon>Alphaproteobacteria</taxon>
        <taxon>Caulobacterales</taxon>
        <taxon>Caulobacteraceae</taxon>
        <taxon>Caulobacter</taxon>
    </lineage>
</organism>
<accession>A0A0P0P1P8</accession>
<proteinExistence type="predicted"/>
<gene>
    <name evidence="2" type="ORF">AQ619_12280</name>
</gene>
<protein>
    <recommendedName>
        <fullName evidence="1">DUF6456 domain-containing protein</fullName>
    </recommendedName>
</protein>
<dbReference type="OrthoDB" id="7476630at2"/>
<dbReference type="RefSeq" id="WP_062147932.1">
    <property type="nucleotide sequence ID" value="NZ_CP013002.1"/>
</dbReference>
<dbReference type="KEGG" id="chq:AQ619_12280"/>